<evidence type="ECO:0000313" key="2">
    <source>
        <dbReference type="Proteomes" id="UP001178288"/>
    </source>
</evidence>
<dbReference type="EMBL" id="CP126114">
    <property type="protein sequence ID" value="WHY87515.1"/>
    <property type="molecule type" value="Genomic_DNA"/>
</dbReference>
<dbReference type="InterPro" id="IPR023833">
    <property type="entry name" value="Signal_pept_SipW-depend-type"/>
</dbReference>
<name>A0AA95MQ31_9BACI</name>
<dbReference type="RefSeq" id="WP_066083749.1">
    <property type="nucleotide sequence ID" value="NZ_CP126114.1"/>
</dbReference>
<protein>
    <submittedName>
        <fullName evidence="1">TasA family protein</fullName>
    </submittedName>
</protein>
<proteinExistence type="predicted"/>
<dbReference type="Pfam" id="PF12389">
    <property type="entry name" value="Peptidase_M73"/>
    <property type="match status" value="1"/>
</dbReference>
<reference evidence="1" key="1">
    <citation type="submission" date="2023-05" db="EMBL/GenBank/DDBJ databases">
        <title>Comparative genomics of Bacillaceae isolates and their secondary metabolite potential.</title>
        <authorList>
            <person name="Song L."/>
            <person name="Nielsen L.J."/>
            <person name="Mohite O."/>
            <person name="Xu X."/>
            <person name="Weber T."/>
            <person name="Kovacs A.T."/>
        </authorList>
    </citation>
    <scope>NUCLEOTIDE SEQUENCE</scope>
    <source>
        <strain evidence="1">XLM17</strain>
    </source>
</reference>
<organism evidence="1 2">
    <name type="scientific">Neobacillus novalis</name>
    <dbReference type="NCBI Taxonomy" id="220687"/>
    <lineage>
        <taxon>Bacteria</taxon>
        <taxon>Bacillati</taxon>
        <taxon>Bacillota</taxon>
        <taxon>Bacilli</taxon>
        <taxon>Bacillales</taxon>
        <taxon>Bacillaceae</taxon>
        <taxon>Neobacillus</taxon>
    </lineage>
</organism>
<evidence type="ECO:0000313" key="1">
    <source>
        <dbReference type="EMBL" id="WHY87515.1"/>
    </source>
</evidence>
<sequence length="195" mass="21242">MGFKKKFGMGAASALLGLSLIGGGTYAYFSSSAVTDNTFAAGTLDLAVQPSTIINIDNIAPGDSMTRVFELQNNGTLDIKNVTLDTSYTVVDAKGDNMEDFGKHIEVEFLYNMDQFNQIIYKTTLDKLQGMSPKAVSEKIFEEALDGGVLAAGDEHDLVVKFNFLDNGENQNQFQGDKIKLKWTFNATQGNGRDL</sequence>
<accession>A0AA95MQ31</accession>
<dbReference type="Proteomes" id="UP001178288">
    <property type="component" value="Chromosome"/>
</dbReference>
<dbReference type="AlphaFoldDB" id="A0AA95MQ31"/>
<dbReference type="KEGG" id="nnv:QNH39_06590"/>
<dbReference type="NCBIfam" id="TIGR04088">
    <property type="entry name" value="cognate_SipW"/>
    <property type="match status" value="1"/>
</dbReference>
<dbReference type="InterPro" id="IPR022121">
    <property type="entry name" value="Peptidase_M73_camelysin"/>
</dbReference>
<keyword evidence="2" id="KW-1185">Reference proteome</keyword>
<gene>
    <name evidence="1" type="ORF">QNH39_06590</name>
</gene>